<reference evidence="1 2" key="1">
    <citation type="submission" date="2016-10" db="EMBL/GenBank/DDBJ databases">
        <title>Genome sequence of Nocardia seriolae strain EM150506, isolated from Anguila japonica.</title>
        <authorList>
            <person name="Han H.-J."/>
        </authorList>
    </citation>
    <scope>NUCLEOTIDE SEQUENCE [LARGE SCALE GENOMIC DNA]</scope>
    <source>
        <strain evidence="1 2">EM150506</strain>
    </source>
</reference>
<dbReference type="EMBL" id="CP017839">
    <property type="protein sequence ID" value="APA95629.1"/>
    <property type="molecule type" value="Genomic_DNA"/>
</dbReference>
<gene>
    <name evidence="1" type="ORF">NS506_01558</name>
</gene>
<evidence type="ECO:0000313" key="1">
    <source>
        <dbReference type="EMBL" id="APA95629.1"/>
    </source>
</evidence>
<protein>
    <submittedName>
        <fullName evidence="1">Uncharacterized protein</fullName>
    </submittedName>
</protein>
<sequence length="53" mass="5697">MRAARLRSRHQSTGATFVLYLTAGQVVAPGYFLNSAANITGPATYFDGTLLSY</sequence>
<accession>A0ABC8ANR1</accession>
<dbReference type="KEGG" id="nsr:NS506_01558"/>
<dbReference type="RefSeq" id="WP_158660724.1">
    <property type="nucleotide sequence ID" value="NZ_CP017839.1"/>
</dbReference>
<evidence type="ECO:0000313" key="2">
    <source>
        <dbReference type="Proteomes" id="UP000180166"/>
    </source>
</evidence>
<proteinExistence type="predicted"/>
<dbReference type="AlphaFoldDB" id="A0ABC8ANR1"/>
<dbReference type="Proteomes" id="UP000180166">
    <property type="component" value="Chromosome"/>
</dbReference>
<organism evidence="1 2">
    <name type="scientific">Nocardia seriolae</name>
    <dbReference type="NCBI Taxonomy" id="37332"/>
    <lineage>
        <taxon>Bacteria</taxon>
        <taxon>Bacillati</taxon>
        <taxon>Actinomycetota</taxon>
        <taxon>Actinomycetes</taxon>
        <taxon>Mycobacteriales</taxon>
        <taxon>Nocardiaceae</taxon>
        <taxon>Nocardia</taxon>
    </lineage>
</organism>
<name>A0ABC8ANR1_9NOCA</name>